<evidence type="ECO:0000256" key="1">
    <source>
        <dbReference type="ARBA" id="ARBA00022553"/>
    </source>
</evidence>
<keyword evidence="9" id="KW-1185">Reference proteome</keyword>
<dbReference type="CDD" id="cd06170">
    <property type="entry name" value="LuxR_C_like"/>
    <property type="match status" value="1"/>
</dbReference>
<keyword evidence="1 5" id="KW-0597">Phosphoprotein</keyword>
<reference evidence="8 9" key="1">
    <citation type="submission" date="2014-09" db="EMBL/GenBank/DDBJ databases">
        <title>Sporocytophaga myxococcoides PG-01 genome sequencing.</title>
        <authorList>
            <person name="Liu L."/>
            <person name="Gao P.J."/>
            <person name="Chen G.J."/>
            <person name="Wang L.S."/>
        </authorList>
    </citation>
    <scope>NUCLEOTIDE SEQUENCE [LARGE SCALE GENOMIC DNA]</scope>
    <source>
        <strain evidence="8 9">PG-01</strain>
    </source>
</reference>
<dbReference type="InterPro" id="IPR016032">
    <property type="entry name" value="Sig_transdc_resp-reg_C-effctor"/>
</dbReference>
<dbReference type="eggNOG" id="COG2197">
    <property type="taxonomic scope" value="Bacteria"/>
</dbReference>
<evidence type="ECO:0000256" key="4">
    <source>
        <dbReference type="ARBA" id="ARBA00023163"/>
    </source>
</evidence>
<keyword evidence="4" id="KW-0804">Transcription</keyword>
<dbReference type="GO" id="GO:0000160">
    <property type="term" value="P:phosphorelay signal transduction system"/>
    <property type="evidence" value="ECO:0007669"/>
    <property type="project" value="InterPro"/>
</dbReference>
<dbReference type="PROSITE" id="PS50110">
    <property type="entry name" value="RESPONSE_REGULATORY"/>
    <property type="match status" value="1"/>
</dbReference>
<evidence type="ECO:0000256" key="3">
    <source>
        <dbReference type="ARBA" id="ARBA00023125"/>
    </source>
</evidence>
<dbReference type="STRING" id="153721.MYP_164"/>
<dbReference type="InterPro" id="IPR001789">
    <property type="entry name" value="Sig_transdc_resp-reg_receiver"/>
</dbReference>
<dbReference type="InterPro" id="IPR000792">
    <property type="entry name" value="Tscrpt_reg_LuxR_C"/>
</dbReference>
<dbReference type="SUPFAM" id="SSF46894">
    <property type="entry name" value="C-terminal effector domain of the bipartite response regulators"/>
    <property type="match status" value="1"/>
</dbReference>
<dbReference type="SUPFAM" id="SSF52172">
    <property type="entry name" value="CheY-like"/>
    <property type="match status" value="1"/>
</dbReference>
<evidence type="ECO:0000259" key="7">
    <source>
        <dbReference type="PROSITE" id="PS50110"/>
    </source>
</evidence>
<evidence type="ECO:0000259" key="6">
    <source>
        <dbReference type="PROSITE" id="PS50043"/>
    </source>
</evidence>
<proteinExistence type="predicted"/>
<dbReference type="InterPro" id="IPR011006">
    <property type="entry name" value="CheY-like_superfamily"/>
</dbReference>
<comment type="caution">
    <text evidence="8">The sequence shown here is derived from an EMBL/GenBank/DDBJ whole genome shotgun (WGS) entry which is preliminary data.</text>
</comment>
<dbReference type="InterPro" id="IPR058245">
    <property type="entry name" value="NreC/VraR/RcsB-like_REC"/>
</dbReference>
<keyword evidence="3" id="KW-0238">DNA-binding</keyword>
<name>A0A098L9U4_9BACT</name>
<dbReference type="PROSITE" id="PS50043">
    <property type="entry name" value="HTH_LUXR_2"/>
    <property type="match status" value="1"/>
</dbReference>
<gene>
    <name evidence="8" type="ORF">MYP_164</name>
</gene>
<dbReference type="EMBL" id="BBLT01000001">
    <property type="protein sequence ID" value="GAL82938.1"/>
    <property type="molecule type" value="Genomic_DNA"/>
</dbReference>
<dbReference type="Pfam" id="PF00196">
    <property type="entry name" value="GerE"/>
    <property type="match status" value="1"/>
</dbReference>
<keyword evidence="2" id="KW-0805">Transcription regulation</keyword>
<accession>A0A098L9U4</accession>
<dbReference type="InterPro" id="IPR039420">
    <property type="entry name" value="WalR-like"/>
</dbReference>
<dbReference type="AlphaFoldDB" id="A0A098L9U4"/>
<organism evidence="8 9">
    <name type="scientific">Sporocytophaga myxococcoides</name>
    <dbReference type="NCBI Taxonomy" id="153721"/>
    <lineage>
        <taxon>Bacteria</taxon>
        <taxon>Pseudomonadati</taxon>
        <taxon>Bacteroidota</taxon>
        <taxon>Cytophagia</taxon>
        <taxon>Cytophagales</taxon>
        <taxon>Cytophagaceae</taxon>
        <taxon>Sporocytophaga</taxon>
    </lineage>
</organism>
<dbReference type="SMART" id="SM00421">
    <property type="entry name" value="HTH_LUXR"/>
    <property type="match status" value="1"/>
</dbReference>
<dbReference type="Proteomes" id="UP000030185">
    <property type="component" value="Unassembled WGS sequence"/>
</dbReference>
<dbReference type="Gene3D" id="3.40.50.2300">
    <property type="match status" value="1"/>
</dbReference>
<evidence type="ECO:0000256" key="2">
    <source>
        <dbReference type="ARBA" id="ARBA00023015"/>
    </source>
</evidence>
<dbReference type="GO" id="GO:0006355">
    <property type="term" value="P:regulation of DNA-templated transcription"/>
    <property type="evidence" value="ECO:0007669"/>
    <property type="project" value="InterPro"/>
</dbReference>
<feature type="domain" description="HTH luxR-type" evidence="6">
    <location>
        <begin position="128"/>
        <end position="193"/>
    </location>
</feature>
<dbReference type="PANTHER" id="PTHR43214">
    <property type="entry name" value="TWO-COMPONENT RESPONSE REGULATOR"/>
    <property type="match status" value="1"/>
</dbReference>
<dbReference type="PRINTS" id="PR00038">
    <property type="entry name" value="HTHLUXR"/>
</dbReference>
<dbReference type="Pfam" id="PF00072">
    <property type="entry name" value="Response_reg"/>
    <property type="match status" value="1"/>
</dbReference>
<evidence type="ECO:0000313" key="8">
    <source>
        <dbReference type="EMBL" id="GAL82938.1"/>
    </source>
</evidence>
<evidence type="ECO:0000313" key="9">
    <source>
        <dbReference type="Proteomes" id="UP000030185"/>
    </source>
</evidence>
<dbReference type="CDD" id="cd17535">
    <property type="entry name" value="REC_NarL-like"/>
    <property type="match status" value="1"/>
</dbReference>
<dbReference type="GO" id="GO:0003677">
    <property type="term" value="F:DNA binding"/>
    <property type="evidence" value="ECO:0007669"/>
    <property type="project" value="UniProtKB-KW"/>
</dbReference>
<protein>
    <submittedName>
        <fullName evidence="8">Two component transcriptional regulator, LuxR family</fullName>
    </submittedName>
</protein>
<feature type="modified residue" description="4-aspartylphosphate" evidence="5">
    <location>
        <position position="34"/>
    </location>
</feature>
<feature type="domain" description="Response regulatory" evidence="7">
    <location>
        <begin position="1"/>
        <end position="99"/>
    </location>
</feature>
<dbReference type="PANTHER" id="PTHR43214:SF41">
    <property type="entry name" value="NITRATE_NITRITE RESPONSE REGULATOR PROTEIN NARP"/>
    <property type="match status" value="1"/>
</dbReference>
<evidence type="ECO:0000256" key="5">
    <source>
        <dbReference type="PROSITE-ProRule" id="PRU00169"/>
    </source>
</evidence>
<sequence>MKNEPEIEISGQALNGAEVLSVLASKSIDIILLDINMPDTDIVALTKEIREKYPNLKVIILTMYHGTRYYTKLLKYGIHGYLYKSEGKEVFLTAIKMASQGEMYISKELFSSGAKNTKDLMPAFSLKSSNIDNVLTKRELEILKLIVQECSNNTIAEKLFISTGTVDTHRKNIILKLGVKNTVGLIKYCIQNNLID</sequence>